<keyword evidence="1" id="KW-0812">Transmembrane</keyword>
<keyword evidence="1" id="KW-1133">Transmembrane helix</keyword>
<evidence type="ECO:0000313" key="2">
    <source>
        <dbReference type="Ensembl" id="ENSCSAVP00000012355.1"/>
    </source>
</evidence>
<keyword evidence="1" id="KW-0472">Membrane</keyword>
<name>H2Z443_CIOSA</name>
<keyword evidence="3" id="KW-1185">Reference proteome</keyword>
<protein>
    <submittedName>
        <fullName evidence="2">Uncharacterized protein</fullName>
    </submittedName>
</protein>
<dbReference type="InParanoid" id="H2Z443"/>
<reference evidence="3" key="1">
    <citation type="submission" date="2003-08" db="EMBL/GenBank/DDBJ databases">
        <authorList>
            <person name="Birren B."/>
            <person name="Nusbaum C."/>
            <person name="Abebe A."/>
            <person name="Abouelleil A."/>
            <person name="Adekoya E."/>
            <person name="Ait-zahra M."/>
            <person name="Allen N."/>
            <person name="Allen T."/>
            <person name="An P."/>
            <person name="Anderson M."/>
            <person name="Anderson S."/>
            <person name="Arachchi H."/>
            <person name="Armbruster J."/>
            <person name="Bachantsang P."/>
            <person name="Baldwin J."/>
            <person name="Barry A."/>
            <person name="Bayul T."/>
            <person name="Blitshsteyn B."/>
            <person name="Bloom T."/>
            <person name="Blye J."/>
            <person name="Boguslavskiy L."/>
            <person name="Borowsky M."/>
            <person name="Boukhgalter B."/>
            <person name="Brunache A."/>
            <person name="Butler J."/>
            <person name="Calixte N."/>
            <person name="Calvo S."/>
            <person name="Camarata J."/>
            <person name="Campo K."/>
            <person name="Chang J."/>
            <person name="Cheshatsang Y."/>
            <person name="Citroen M."/>
            <person name="Collymore A."/>
            <person name="Considine T."/>
            <person name="Cook A."/>
            <person name="Cooke P."/>
            <person name="Corum B."/>
            <person name="Cuomo C."/>
            <person name="David R."/>
            <person name="Dawoe T."/>
            <person name="Degray S."/>
            <person name="Dodge S."/>
            <person name="Dooley K."/>
            <person name="Dorje P."/>
            <person name="Dorjee K."/>
            <person name="Dorris L."/>
            <person name="Duffey N."/>
            <person name="Dupes A."/>
            <person name="Elkins T."/>
            <person name="Engels R."/>
            <person name="Erickson J."/>
            <person name="Farina A."/>
            <person name="Faro S."/>
            <person name="Ferreira P."/>
            <person name="Fischer H."/>
            <person name="Fitzgerald M."/>
            <person name="Foley K."/>
            <person name="Gage D."/>
            <person name="Galagan J."/>
            <person name="Gearin G."/>
            <person name="Gnerre S."/>
            <person name="Gnirke A."/>
            <person name="Goyette A."/>
            <person name="Graham J."/>
            <person name="Grandbois E."/>
            <person name="Gyaltsen K."/>
            <person name="Hafez N."/>
            <person name="Hagopian D."/>
            <person name="Hagos B."/>
            <person name="Hall J."/>
            <person name="Hatcher B."/>
            <person name="Heller A."/>
            <person name="Higgins H."/>
            <person name="Honan T."/>
            <person name="Horn A."/>
            <person name="Houde N."/>
            <person name="Hughes L."/>
            <person name="Hulme W."/>
            <person name="Husby E."/>
            <person name="Iliev I."/>
            <person name="Jaffe D."/>
            <person name="Jones C."/>
            <person name="Kamal M."/>
            <person name="Kamat A."/>
            <person name="Kamvysselis M."/>
            <person name="Karlsson E."/>
            <person name="Kells C."/>
            <person name="Kieu A."/>
            <person name="Kisner P."/>
            <person name="Kodira C."/>
            <person name="Kulbokas E."/>
            <person name="Labutti K."/>
            <person name="Lama D."/>
            <person name="Landers T."/>
            <person name="Leger J."/>
            <person name="Levine S."/>
            <person name="Lewis D."/>
            <person name="Lewis T."/>
            <person name="Lindblad-toh K."/>
            <person name="Liu X."/>
            <person name="Lokyitsang T."/>
            <person name="Lokyitsang Y."/>
            <person name="Lucien O."/>
            <person name="Lui A."/>
            <person name="Ma L.J."/>
            <person name="Mabbitt R."/>
            <person name="Macdonald J."/>
            <person name="Maclean C."/>
            <person name="Major J."/>
            <person name="Manning J."/>
            <person name="Marabella R."/>
            <person name="Maru K."/>
            <person name="Matthews C."/>
            <person name="Mauceli E."/>
            <person name="Mccarthy M."/>
            <person name="Mcdonough S."/>
            <person name="Mcghee T."/>
            <person name="Meldrim J."/>
            <person name="Meneus L."/>
            <person name="Mesirov J."/>
            <person name="Mihalev A."/>
            <person name="Mihova T."/>
            <person name="Mikkelsen T."/>
            <person name="Mlenga V."/>
            <person name="Moru K."/>
            <person name="Mozes J."/>
            <person name="Mulrain L."/>
            <person name="Munson G."/>
            <person name="Naylor J."/>
            <person name="Newes C."/>
            <person name="Nguyen C."/>
            <person name="Nguyen N."/>
            <person name="Nguyen T."/>
            <person name="Nicol R."/>
            <person name="Nielsen C."/>
            <person name="Nizzari M."/>
            <person name="Norbu C."/>
            <person name="Norbu N."/>
            <person name="O'donnell P."/>
            <person name="Okoawo O."/>
            <person name="O'leary S."/>
            <person name="Omotosho B."/>
            <person name="O'neill K."/>
            <person name="Osman S."/>
            <person name="Parker S."/>
            <person name="Perrin D."/>
            <person name="Phunkhang P."/>
            <person name="Piqani B."/>
            <person name="Purcell S."/>
            <person name="Rachupka T."/>
            <person name="Ramasamy U."/>
            <person name="Rameau R."/>
            <person name="Ray V."/>
            <person name="Raymond C."/>
            <person name="Retta R."/>
            <person name="Richardson S."/>
            <person name="Rise C."/>
            <person name="Rodriguez J."/>
            <person name="Rogers J."/>
            <person name="Rogov P."/>
            <person name="Rutman M."/>
            <person name="Schupbach R."/>
            <person name="Seaman C."/>
            <person name="Settipalli S."/>
            <person name="Sharpe T."/>
            <person name="Sheridan J."/>
            <person name="Sherpa N."/>
            <person name="Shi J."/>
            <person name="Smirnov S."/>
            <person name="Smith C."/>
            <person name="Sougnez C."/>
            <person name="Spencer B."/>
            <person name="Stalker J."/>
            <person name="Stange-thomann N."/>
            <person name="Stavropoulos S."/>
            <person name="Stetson K."/>
            <person name="Stone C."/>
            <person name="Stone S."/>
            <person name="Stubbs M."/>
            <person name="Talamas J."/>
            <person name="Tchuinga P."/>
            <person name="Tenzing P."/>
            <person name="Tesfaye S."/>
            <person name="Theodore J."/>
            <person name="Thoulutsang Y."/>
            <person name="Topham K."/>
            <person name="Towey S."/>
            <person name="Tsamla T."/>
            <person name="Tsomo N."/>
            <person name="Vallee D."/>
            <person name="Vassiliev H."/>
            <person name="Venkataraman V."/>
            <person name="Vinson J."/>
            <person name="Vo A."/>
            <person name="Wade C."/>
            <person name="Wang S."/>
            <person name="Wangchuk T."/>
            <person name="Wangdi T."/>
            <person name="Whittaker C."/>
            <person name="Wilkinson J."/>
            <person name="Wu Y."/>
            <person name="Wyman D."/>
            <person name="Yadav S."/>
            <person name="Yang S."/>
            <person name="Yang X."/>
            <person name="Yeager S."/>
            <person name="Yee E."/>
            <person name="Young G."/>
            <person name="Zainoun J."/>
            <person name="Zembeck L."/>
            <person name="Zimmer A."/>
            <person name="Zody M."/>
            <person name="Lander E."/>
        </authorList>
    </citation>
    <scope>NUCLEOTIDE SEQUENCE [LARGE SCALE GENOMIC DNA]</scope>
</reference>
<reference evidence="2" key="3">
    <citation type="submission" date="2025-09" db="UniProtKB">
        <authorList>
            <consortium name="Ensembl"/>
        </authorList>
    </citation>
    <scope>IDENTIFICATION</scope>
</reference>
<dbReference type="Proteomes" id="UP000007875">
    <property type="component" value="Unassembled WGS sequence"/>
</dbReference>
<reference evidence="2" key="2">
    <citation type="submission" date="2025-08" db="UniProtKB">
        <authorList>
            <consortium name="Ensembl"/>
        </authorList>
    </citation>
    <scope>IDENTIFICATION</scope>
</reference>
<evidence type="ECO:0000313" key="3">
    <source>
        <dbReference type="Proteomes" id="UP000007875"/>
    </source>
</evidence>
<feature type="transmembrane region" description="Helical" evidence="1">
    <location>
        <begin position="135"/>
        <end position="158"/>
    </location>
</feature>
<dbReference type="GeneTree" id="ENSGT00390000013849"/>
<feature type="transmembrane region" description="Helical" evidence="1">
    <location>
        <begin position="111"/>
        <end position="129"/>
    </location>
</feature>
<feature type="transmembrane region" description="Helical" evidence="1">
    <location>
        <begin position="170"/>
        <end position="189"/>
    </location>
</feature>
<dbReference type="AlphaFoldDB" id="H2Z443"/>
<proteinExistence type="predicted"/>
<dbReference type="Ensembl" id="ENSCSAVT00000012498.1">
    <property type="protein sequence ID" value="ENSCSAVP00000012355.1"/>
    <property type="gene ID" value="ENSCSAVG00000007265.1"/>
</dbReference>
<sequence length="192" mass="22557">MRYPFETFDIEQWLQQSFEHFGNFDFLNQSWSQDDWANCQHTDNFESLKLKFKSLDTIQVTEVINIPYTGRYYVIMLIETEQAMEFDFELKMGGKDGYLNKYELRDCQTQILFCAIYIMTLVLITGIRNTNNRPLYLLLSAVITSEICCYSLGTALFINFDSLGTVDVRFKSLTLFFEVLSGTIFRFFILSL</sequence>
<evidence type="ECO:0000256" key="1">
    <source>
        <dbReference type="SAM" id="Phobius"/>
    </source>
</evidence>
<accession>H2Z443</accession>
<organism evidence="2 3">
    <name type="scientific">Ciona savignyi</name>
    <name type="common">Pacific transparent sea squirt</name>
    <dbReference type="NCBI Taxonomy" id="51511"/>
    <lineage>
        <taxon>Eukaryota</taxon>
        <taxon>Metazoa</taxon>
        <taxon>Chordata</taxon>
        <taxon>Tunicata</taxon>
        <taxon>Ascidiacea</taxon>
        <taxon>Phlebobranchia</taxon>
        <taxon>Cionidae</taxon>
        <taxon>Ciona</taxon>
    </lineage>
</organism>
<dbReference type="HOGENOM" id="CLU_1418096_0_0_1"/>